<feature type="non-terminal residue" evidence="1">
    <location>
        <position position="1"/>
    </location>
</feature>
<accession>A0ACA9KF52</accession>
<evidence type="ECO:0000313" key="2">
    <source>
        <dbReference type="Proteomes" id="UP000789525"/>
    </source>
</evidence>
<proteinExistence type="predicted"/>
<name>A0ACA9KF52_9GLOM</name>
<keyword evidence="2" id="KW-1185">Reference proteome</keyword>
<sequence length="66" mass="8190">NAKIHQKMVLIKYFNLDKIKIDEKYYLKTVITMLRRMINYYDQFQTNEKDYETCDKLSQKKAEKYL</sequence>
<comment type="caution">
    <text evidence="1">The sequence shown here is derived from an EMBL/GenBank/DDBJ whole genome shotgun (WGS) entry which is preliminary data.</text>
</comment>
<gene>
    <name evidence="1" type="ORF">ACOLOM_LOCUS1508</name>
</gene>
<dbReference type="EMBL" id="CAJVPT010001805">
    <property type="protein sequence ID" value="CAG8469077.1"/>
    <property type="molecule type" value="Genomic_DNA"/>
</dbReference>
<dbReference type="Proteomes" id="UP000789525">
    <property type="component" value="Unassembled WGS sequence"/>
</dbReference>
<evidence type="ECO:0000313" key="1">
    <source>
        <dbReference type="EMBL" id="CAG8469077.1"/>
    </source>
</evidence>
<reference evidence="1" key="1">
    <citation type="submission" date="2021-06" db="EMBL/GenBank/DDBJ databases">
        <authorList>
            <person name="Kallberg Y."/>
            <person name="Tangrot J."/>
            <person name="Rosling A."/>
        </authorList>
    </citation>
    <scope>NUCLEOTIDE SEQUENCE</scope>
    <source>
        <strain evidence="1">CL356</strain>
    </source>
</reference>
<protein>
    <submittedName>
        <fullName evidence="1">6413_t:CDS:1</fullName>
    </submittedName>
</protein>
<organism evidence="1 2">
    <name type="scientific">Acaulospora colombiana</name>
    <dbReference type="NCBI Taxonomy" id="27376"/>
    <lineage>
        <taxon>Eukaryota</taxon>
        <taxon>Fungi</taxon>
        <taxon>Fungi incertae sedis</taxon>
        <taxon>Mucoromycota</taxon>
        <taxon>Glomeromycotina</taxon>
        <taxon>Glomeromycetes</taxon>
        <taxon>Diversisporales</taxon>
        <taxon>Acaulosporaceae</taxon>
        <taxon>Acaulospora</taxon>
    </lineage>
</organism>